<reference evidence="2" key="2">
    <citation type="journal article" date="2015" name="Fish Shellfish Immunol.">
        <title>Early steps in the European eel (Anguilla anguilla)-Vibrio vulnificus interaction in the gills: Role of the RtxA13 toxin.</title>
        <authorList>
            <person name="Callol A."/>
            <person name="Pajuelo D."/>
            <person name="Ebbesson L."/>
            <person name="Teles M."/>
            <person name="MacKenzie S."/>
            <person name="Amaro C."/>
        </authorList>
    </citation>
    <scope>NUCLEOTIDE SEQUENCE</scope>
</reference>
<evidence type="ECO:0008006" key="3">
    <source>
        <dbReference type="Google" id="ProtNLM"/>
    </source>
</evidence>
<sequence length="37" mass="4138">MIQFYIFAIFLLVSSPSVVITDKADLQQPGRSEHKAS</sequence>
<name>A0A0E9PTD6_ANGAN</name>
<dbReference type="AlphaFoldDB" id="A0A0E9PTD6"/>
<keyword evidence="1" id="KW-0732">Signal</keyword>
<feature type="signal peptide" evidence="1">
    <location>
        <begin position="1"/>
        <end position="21"/>
    </location>
</feature>
<evidence type="ECO:0000256" key="1">
    <source>
        <dbReference type="SAM" id="SignalP"/>
    </source>
</evidence>
<dbReference type="EMBL" id="GBXM01100838">
    <property type="protein sequence ID" value="JAH07739.1"/>
    <property type="molecule type" value="Transcribed_RNA"/>
</dbReference>
<proteinExistence type="predicted"/>
<organism evidence="2">
    <name type="scientific">Anguilla anguilla</name>
    <name type="common">European freshwater eel</name>
    <name type="synonym">Muraena anguilla</name>
    <dbReference type="NCBI Taxonomy" id="7936"/>
    <lineage>
        <taxon>Eukaryota</taxon>
        <taxon>Metazoa</taxon>
        <taxon>Chordata</taxon>
        <taxon>Craniata</taxon>
        <taxon>Vertebrata</taxon>
        <taxon>Euteleostomi</taxon>
        <taxon>Actinopterygii</taxon>
        <taxon>Neopterygii</taxon>
        <taxon>Teleostei</taxon>
        <taxon>Anguilliformes</taxon>
        <taxon>Anguillidae</taxon>
        <taxon>Anguilla</taxon>
    </lineage>
</organism>
<protein>
    <recommendedName>
        <fullName evidence="3">Myostatin</fullName>
    </recommendedName>
</protein>
<feature type="chain" id="PRO_5002430754" description="Myostatin" evidence="1">
    <location>
        <begin position="22"/>
        <end position="37"/>
    </location>
</feature>
<accession>A0A0E9PTD6</accession>
<reference evidence="2" key="1">
    <citation type="submission" date="2014-11" db="EMBL/GenBank/DDBJ databases">
        <authorList>
            <person name="Amaro Gonzalez C."/>
        </authorList>
    </citation>
    <scope>NUCLEOTIDE SEQUENCE</scope>
</reference>
<evidence type="ECO:0000313" key="2">
    <source>
        <dbReference type="EMBL" id="JAH07739.1"/>
    </source>
</evidence>